<accession>A0A6T7HAL0</accession>
<evidence type="ECO:0000256" key="1">
    <source>
        <dbReference type="SAM" id="Phobius"/>
    </source>
</evidence>
<dbReference type="Gene3D" id="3.20.180.10">
    <property type="entry name" value="PNP-oxidase-like"/>
    <property type="match status" value="1"/>
</dbReference>
<dbReference type="InterPro" id="IPR019595">
    <property type="entry name" value="DUF2470"/>
</dbReference>
<evidence type="ECO:0000313" key="3">
    <source>
        <dbReference type="EMBL" id="CAD9815640.1"/>
    </source>
</evidence>
<dbReference type="EMBL" id="HBHQ01011152">
    <property type="protein sequence ID" value="CAD9815641.1"/>
    <property type="molecule type" value="Transcribed_RNA"/>
</dbReference>
<proteinExistence type="predicted"/>
<dbReference type="PANTHER" id="PTHR37783">
    <property type="entry name" value="MEMBRANE PROTEIN, PUTATIVE (AFU_ORTHOLOGUE AFUA_1G04315)-RELATED"/>
    <property type="match status" value="1"/>
</dbReference>
<dbReference type="Pfam" id="PF10615">
    <property type="entry name" value="DUF2470"/>
    <property type="match status" value="1"/>
</dbReference>
<feature type="domain" description="DUF2470" evidence="2">
    <location>
        <begin position="14"/>
        <end position="96"/>
    </location>
</feature>
<protein>
    <recommendedName>
        <fullName evidence="2">DUF2470 domain-containing protein</fullName>
    </recommendedName>
</protein>
<keyword evidence="1" id="KW-0812">Transmembrane</keyword>
<dbReference type="InterPro" id="IPR037119">
    <property type="entry name" value="Haem_oxidase_HugZ-like_sf"/>
</dbReference>
<keyword evidence="1" id="KW-1133">Transmembrane helix</keyword>
<sequence>MSSNGNNEISADVSRRMCTHMNEDHAASVYAMTLAILPSSDRSAKVSNAKLTEITLRSYKLAYRLCKGDSCQLRDATVSFTPPLTSQKDARPRLIEEHNKALMPRVSWLITESFSLAIVVMMVLLTYGTIFLGEETLVSELNQSAVAGSTISSIFGSTETFAYLVKVAFYFAVIAHAFESAYVVYLCKTKLKMSTAPMLLWFLLTNCVGFPIASKVMTLASVHDKAKAKKNESKKV</sequence>
<name>A0A6T7HAL0_9STRA</name>
<organism evidence="4">
    <name type="scientific">Attheya septentrionalis</name>
    <dbReference type="NCBI Taxonomy" id="420275"/>
    <lineage>
        <taxon>Eukaryota</taxon>
        <taxon>Sar</taxon>
        <taxon>Stramenopiles</taxon>
        <taxon>Ochrophyta</taxon>
        <taxon>Bacillariophyta</taxon>
        <taxon>Coscinodiscophyceae</taxon>
        <taxon>Chaetocerotophycidae</taxon>
        <taxon>Chaetocerotales</taxon>
        <taxon>Attheyaceae</taxon>
        <taxon>Attheya</taxon>
    </lineage>
</organism>
<dbReference type="AlphaFoldDB" id="A0A6T7HAL0"/>
<dbReference type="EMBL" id="HBHQ01011151">
    <property type="protein sequence ID" value="CAD9815640.1"/>
    <property type="molecule type" value="Transcribed_RNA"/>
</dbReference>
<gene>
    <name evidence="3" type="ORF">ASEP1449_LOCUS7466</name>
    <name evidence="4" type="ORF">ASEP1449_LOCUS7467</name>
</gene>
<dbReference type="InterPro" id="IPR028110">
    <property type="entry name" value="TMEM254"/>
</dbReference>
<feature type="transmembrane region" description="Helical" evidence="1">
    <location>
        <begin position="108"/>
        <end position="132"/>
    </location>
</feature>
<reference evidence="4" key="1">
    <citation type="submission" date="2021-01" db="EMBL/GenBank/DDBJ databases">
        <authorList>
            <person name="Corre E."/>
            <person name="Pelletier E."/>
            <person name="Niang G."/>
            <person name="Scheremetjew M."/>
            <person name="Finn R."/>
            <person name="Kale V."/>
            <person name="Holt S."/>
            <person name="Cochrane G."/>
            <person name="Meng A."/>
            <person name="Brown T."/>
            <person name="Cohen L."/>
        </authorList>
    </citation>
    <scope>NUCLEOTIDE SEQUENCE</scope>
    <source>
        <strain evidence="4">CCMP2084</strain>
    </source>
</reference>
<dbReference type="PANTHER" id="PTHR37783:SF1">
    <property type="entry name" value="MEMBRANE PROTEIN, PUTATIVE (AFU_ORTHOLOGUE AFUA_1G04315)-RELATED"/>
    <property type="match status" value="1"/>
</dbReference>
<feature type="transmembrane region" description="Helical" evidence="1">
    <location>
        <begin position="167"/>
        <end position="187"/>
    </location>
</feature>
<evidence type="ECO:0000259" key="2">
    <source>
        <dbReference type="Pfam" id="PF10615"/>
    </source>
</evidence>
<evidence type="ECO:0000313" key="4">
    <source>
        <dbReference type="EMBL" id="CAD9815641.1"/>
    </source>
</evidence>
<dbReference type="Pfam" id="PF14934">
    <property type="entry name" value="TMEM254"/>
    <property type="match status" value="1"/>
</dbReference>
<keyword evidence="1" id="KW-0472">Membrane</keyword>
<feature type="transmembrane region" description="Helical" evidence="1">
    <location>
        <begin position="199"/>
        <end position="222"/>
    </location>
</feature>